<evidence type="ECO:0000256" key="2">
    <source>
        <dbReference type="ARBA" id="ARBA00022614"/>
    </source>
</evidence>
<evidence type="ECO:0000256" key="10">
    <source>
        <dbReference type="SAM" id="MobiDB-lite"/>
    </source>
</evidence>
<evidence type="ECO:0000256" key="11">
    <source>
        <dbReference type="SAM" id="Phobius"/>
    </source>
</evidence>
<keyword evidence="3 11" id="KW-0812">Transmembrane</keyword>
<feature type="region of interest" description="Disordered" evidence="10">
    <location>
        <begin position="49"/>
        <end position="85"/>
    </location>
</feature>
<keyword evidence="2" id="KW-0433">Leucine-rich repeat</keyword>
<feature type="region of interest" description="Disordered" evidence="10">
    <location>
        <begin position="115"/>
        <end position="142"/>
    </location>
</feature>
<evidence type="ECO:0000256" key="3">
    <source>
        <dbReference type="ARBA" id="ARBA00022692"/>
    </source>
</evidence>
<comment type="caution">
    <text evidence="12">The sequence shown here is derived from an EMBL/GenBank/DDBJ whole genome shotgun (WGS) entry which is preliminary data.</text>
</comment>
<keyword evidence="9" id="KW-0325">Glycoprotein</keyword>
<reference evidence="12" key="1">
    <citation type="submission" date="2020-06" db="EMBL/GenBank/DDBJ databases">
        <authorList>
            <consortium name="Plant Systems Biology data submission"/>
        </authorList>
    </citation>
    <scope>NUCLEOTIDE SEQUENCE</scope>
    <source>
        <strain evidence="12">D6</strain>
    </source>
</reference>
<dbReference type="AlphaFoldDB" id="A0A9N8HMW0"/>
<keyword evidence="13" id="KW-1185">Reference proteome</keyword>
<dbReference type="InterPro" id="IPR032675">
    <property type="entry name" value="LRR_dom_sf"/>
</dbReference>
<keyword evidence="4" id="KW-0732">Signal</keyword>
<keyword evidence="6 11" id="KW-1133">Transmembrane helix</keyword>
<dbReference type="GO" id="GO:0016020">
    <property type="term" value="C:membrane"/>
    <property type="evidence" value="ECO:0007669"/>
    <property type="project" value="UniProtKB-SubCell"/>
</dbReference>
<dbReference type="PANTHER" id="PTHR27000">
    <property type="entry name" value="LEUCINE-RICH REPEAT RECEPTOR-LIKE PROTEIN KINASE FAMILY PROTEIN-RELATED"/>
    <property type="match status" value="1"/>
</dbReference>
<feature type="transmembrane region" description="Helical" evidence="11">
    <location>
        <begin position="187"/>
        <end position="206"/>
    </location>
</feature>
<dbReference type="PANTHER" id="PTHR27000:SF679">
    <property type="entry name" value="OS01G0170300 PROTEIN"/>
    <property type="match status" value="1"/>
</dbReference>
<evidence type="ECO:0000256" key="7">
    <source>
        <dbReference type="ARBA" id="ARBA00023136"/>
    </source>
</evidence>
<evidence type="ECO:0000256" key="1">
    <source>
        <dbReference type="ARBA" id="ARBA00004167"/>
    </source>
</evidence>
<protein>
    <submittedName>
        <fullName evidence="12">LRR receptor-like serine threonine-protein kinase</fullName>
    </submittedName>
</protein>
<evidence type="ECO:0000256" key="8">
    <source>
        <dbReference type="ARBA" id="ARBA00023170"/>
    </source>
</evidence>
<dbReference type="OrthoDB" id="676979at2759"/>
<name>A0A9N8HMW0_9STRA</name>
<proteinExistence type="predicted"/>
<dbReference type="EMBL" id="CAICTM010001030">
    <property type="protein sequence ID" value="CAB9519626.1"/>
    <property type="molecule type" value="Genomic_DNA"/>
</dbReference>
<evidence type="ECO:0000256" key="4">
    <source>
        <dbReference type="ARBA" id="ARBA00022729"/>
    </source>
</evidence>
<dbReference type="GO" id="GO:0016301">
    <property type="term" value="F:kinase activity"/>
    <property type="evidence" value="ECO:0007669"/>
    <property type="project" value="UniProtKB-KW"/>
</dbReference>
<evidence type="ECO:0000256" key="9">
    <source>
        <dbReference type="ARBA" id="ARBA00023180"/>
    </source>
</evidence>
<evidence type="ECO:0000256" key="6">
    <source>
        <dbReference type="ARBA" id="ARBA00022989"/>
    </source>
</evidence>
<keyword evidence="12" id="KW-0418">Kinase</keyword>
<dbReference type="Gene3D" id="3.80.10.10">
    <property type="entry name" value="Ribonuclease Inhibitor"/>
    <property type="match status" value="2"/>
</dbReference>
<evidence type="ECO:0000256" key="5">
    <source>
        <dbReference type="ARBA" id="ARBA00022737"/>
    </source>
</evidence>
<dbReference type="Proteomes" id="UP001153069">
    <property type="component" value="Unassembled WGS sequence"/>
</dbReference>
<sequence>MAMVNHMGSKGTAAASAMQPGVQFVPASDTISSTSDERSFTTMRGLAKNRKPDVSGQAPAMVSSTSDERSSRTMRGLAKNRKPTVSVQVPATVTENEPGSTQALQSEISSIGLDGDGLGTAIQKQKDSEPEATAPIPHPLQPLKIVDNGEDAAKMPCASPVDENPTWQHAVPVEQPKATEGFGGKLPLIYIIVGLLLVFGIIVAGVCGSGHCNSKDSSPEEQELSPRDMEGVDIKAQLEKVLGPTYFDDSTDNTEPHQKALNWIIHQDPRQLPPDSNHLLQRFILTQFYYSTSQAGPWKFCGAASGSQTDDCYSQVLNQELISERWLSGVSECWWAGCSCSGDTENITKIIVWDSNSFTGSLPSELGLLSHATYLSLRAQNFTGTIPPSIYRMTALTSLELSNSNFTGTINPAVFSMPSLSTIHFQDNQMTGTIPTEVGLFQGEDLVMDRNFITGTIPSELFSIKKVRNIWFGDNRLSGTIPTEVGLLAQQVDTELGNQLDSGLDFDFVRNYALSGTIPSEFGLVDQLSGFIIEDTSIEGTIPSEFGLVDKLRYFIVGDTSIEGTIPEELVLNCLHLRFLVVESCNLGGTLSTNLGSLTNLRSFMLANNNFSGSIPVELEALTMLEAFTINGNPELRGFVPDDMCFENFLDRTREFVADCAPTTITASDGATSMGEPLVSCLEGCCSACCDGGTGICIEE</sequence>
<organism evidence="12 13">
    <name type="scientific">Seminavis robusta</name>
    <dbReference type="NCBI Taxonomy" id="568900"/>
    <lineage>
        <taxon>Eukaryota</taxon>
        <taxon>Sar</taxon>
        <taxon>Stramenopiles</taxon>
        <taxon>Ochrophyta</taxon>
        <taxon>Bacillariophyta</taxon>
        <taxon>Bacillariophyceae</taxon>
        <taxon>Bacillariophycidae</taxon>
        <taxon>Naviculales</taxon>
        <taxon>Naviculaceae</taxon>
        <taxon>Seminavis</taxon>
    </lineage>
</organism>
<dbReference type="SUPFAM" id="SSF52058">
    <property type="entry name" value="L domain-like"/>
    <property type="match status" value="1"/>
</dbReference>
<evidence type="ECO:0000313" key="13">
    <source>
        <dbReference type="Proteomes" id="UP001153069"/>
    </source>
</evidence>
<gene>
    <name evidence="12" type="ORF">SEMRO_1032_G233560.1</name>
</gene>
<keyword evidence="8 12" id="KW-0675">Receptor</keyword>
<evidence type="ECO:0000313" key="12">
    <source>
        <dbReference type="EMBL" id="CAB9519626.1"/>
    </source>
</evidence>
<comment type="subcellular location">
    <subcellularLocation>
        <location evidence="1">Membrane</location>
        <topology evidence="1">Single-pass membrane protein</topology>
    </subcellularLocation>
</comment>
<keyword evidence="5" id="KW-0677">Repeat</keyword>
<accession>A0A9N8HMW0</accession>
<dbReference type="Pfam" id="PF00560">
    <property type="entry name" value="LRR_1"/>
    <property type="match status" value="1"/>
</dbReference>
<dbReference type="InterPro" id="IPR001611">
    <property type="entry name" value="Leu-rich_rpt"/>
</dbReference>
<keyword evidence="7 11" id="KW-0472">Membrane</keyword>
<keyword evidence="12" id="KW-0808">Transferase</keyword>